<evidence type="ECO:0000313" key="1">
    <source>
        <dbReference type="EMBL" id="OBA25880.1"/>
    </source>
</evidence>
<dbReference type="OrthoDB" id="3970584at2759"/>
<evidence type="ECO:0000313" key="2">
    <source>
        <dbReference type="Proteomes" id="UP000092321"/>
    </source>
</evidence>
<dbReference type="Proteomes" id="UP000092321">
    <property type="component" value="Unassembled WGS sequence"/>
</dbReference>
<reference evidence="2" key="1">
    <citation type="journal article" date="2016" name="Proc. Natl. Acad. Sci. U.S.A.">
        <title>Comparative genomics of biotechnologically important yeasts.</title>
        <authorList>
            <person name="Riley R."/>
            <person name="Haridas S."/>
            <person name="Wolfe K.H."/>
            <person name="Lopes M.R."/>
            <person name="Hittinger C.T."/>
            <person name="Goeker M."/>
            <person name="Salamov A.A."/>
            <person name="Wisecaver J.H."/>
            <person name="Long T.M."/>
            <person name="Calvey C.H."/>
            <person name="Aerts A.L."/>
            <person name="Barry K.W."/>
            <person name="Choi C."/>
            <person name="Clum A."/>
            <person name="Coughlan A.Y."/>
            <person name="Deshpande S."/>
            <person name="Douglass A.P."/>
            <person name="Hanson S.J."/>
            <person name="Klenk H.-P."/>
            <person name="LaButti K.M."/>
            <person name="Lapidus A."/>
            <person name="Lindquist E.A."/>
            <person name="Lipzen A.M."/>
            <person name="Meier-Kolthoff J.P."/>
            <person name="Ohm R.A."/>
            <person name="Otillar R.P."/>
            <person name="Pangilinan J.L."/>
            <person name="Peng Y."/>
            <person name="Rokas A."/>
            <person name="Rosa C.A."/>
            <person name="Scheuner C."/>
            <person name="Sibirny A.A."/>
            <person name="Slot J.C."/>
            <person name="Stielow J.B."/>
            <person name="Sun H."/>
            <person name="Kurtzman C.P."/>
            <person name="Blackwell M."/>
            <person name="Grigoriev I.V."/>
            <person name="Jeffries T.W."/>
        </authorList>
    </citation>
    <scope>NUCLEOTIDE SEQUENCE [LARGE SCALE GENOMIC DNA]</scope>
    <source>
        <strain evidence="2">NRRL Y-1626</strain>
    </source>
</reference>
<comment type="caution">
    <text evidence="1">The sequence shown here is derived from an EMBL/GenBank/DDBJ whole genome shotgun (WGS) entry which is preliminary data.</text>
</comment>
<gene>
    <name evidence="1" type="ORF">HANVADRAFT_53581</name>
</gene>
<name>A0A1B7TAY5_9ASCO</name>
<accession>A0A1B7TAY5</accession>
<proteinExistence type="predicted"/>
<protein>
    <submittedName>
        <fullName evidence="1">Uncharacterized protein</fullName>
    </submittedName>
</protein>
<dbReference type="AlphaFoldDB" id="A0A1B7TAY5"/>
<keyword evidence="2" id="KW-1185">Reference proteome</keyword>
<dbReference type="EMBL" id="LXPE01000036">
    <property type="protein sequence ID" value="OBA25880.1"/>
    <property type="molecule type" value="Genomic_DNA"/>
</dbReference>
<sequence length="307" mass="36502">MPENCFINKNVTVNNIPFYTNLTSIFSDSTYTFCSLESMKLFKKTGNKLHKSSSIQRLDDFKYIGIPLFQCQLKKDASYLLSKERSNLIIYKYIVLPFDENNDKRQQMMAEHLDNREYKFICNNEEHNISIYKVVFSEIKNEMALLSLSTSRTYTLKFRNDHIVMTFKKFHDYIEVENSVFPNAKWIYNDNVGNVIVDGFFINNNYKLISNDKLIVCEFDNTERSNKWITYTKSEYMGLLRLVNSIKPSNGKVQYHDNNFLNDFNEKIICMTFVLIAHKRFKKYDERKRRSRNGFNLRLMRDNTATL</sequence>
<organism evidence="1 2">
    <name type="scientific">Hanseniaspora valbyensis NRRL Y-1626</name>
    <dbReference type="NCBI Taxonomy" id="766949"/>
    <lineage>
        <taxon>Eukaryota</taxon>
        <taxon>Fungi</taxon>
        <taxon>Dikarya</taxon>
        <taxon>Ascomycota</taxon>
        <taxon>Saccharomycotina</taxon>
        <taxon>Saccharomycetes</taxon>
        <taxon>Saccharomycodales</taxon>
        <taxon>Saccharomycodaceae</taxon>
        <taxon>Hanseniaspora</taxon>
    </lineage>
</organism>